<protein>
    <submittedName>
        <fullName evidence="1">Uncharacterized protein</fullName>
    </submittedName>
</protein>
<proteinExistence type="predicted"/>
<dbReference type="EMBL" id="JBEPTQ010000002">
    <property type="protein sequence ID" value="MET4718903.1"/>
    <property type="molecule type" value="Genomic_DNA"/>
</dbReference>
<comment type="caution">
    <text evidence="1">The sequence shown here is derived from an EMBL/GenBank/DDBJ whole genome shotgun (WGS) entry which is preliminary data.</text>
</comment>
<evidence type="ECO:0000313" key="1">
    <source>
        <dbReference type="EMBL" id="MET4718903.1"/>
    </source>
</evidence>
<accession>A0ABV2RPQ4</accession>
<dbReference type="Proteomes" id="UP001549291">
    <property type="component" value="Unassembled WGS sequence"/>
</dbReference>
<name>A0ABV2RPQ4_BRAJP</name>
<dbReference type="RefSeq" id="WP_157788361.1">
    <property type="nucleotide sequence ID" value="NZ_CP066351.1"/>
</dbReference>
<sequence>MTPSYLLFEMPDEPDCRFAAAWLFRAAQAQRLWMRVLDDREFADHVGLLHADGIPDIGARAMAIFGEIEHQHHVAVIEWDSDDGLLGREFGLMERLGFFVYRRGGYWMVLPKAVTSAAVRRAVLEVASTTEIEDGLEMICPERLLRTLAKDEAEAARARLIAQRRFCASCEHEANPAATRQ</sequence>
<reference evidence="1 2" key="1">
    <citation type="submission" date="2024-06" db="EMBL/GenBank/DDBJ databases">
        <title>Genomic Encyclopedia of Type Strains, Phase V (KMG-V): Genome sequencing to study the core and pangenomes of soil and plant-associated prokaryotes.</title>
        <authorList>
            <person name="Whitman W."/>
        </authorList>
    </citation>
    <scope>NUCLEOTIDE SEQUENCE [LARGE SCALE GENOMIC DNA]</scope>
    <source>
        <strain evidence="1 2">USDA 160</strain>
    </source>
</reference>
<organism evidence="1 2">
    <name type="scientific">Bradyrhizobium japonicum</name>
    <dbReference type="NCBI Taxonomy" id="375"/>
    <lineage>
        <taxon>Bacteria</taxon>
        <taxon>Pseudomonadati</taxon>
        <taxon>Pseudomonadota</taxon>
        <taxon>Alphaproteobacteria</taxon>
        <taxon>Hyphomicrobiales</taxon>
        <taxon>Nitrobacteraceae</taxon>
        <taxon>Bradyrhizobium</taxon>
    </lineage>
</organism>
<evidence type="ECO:0000313" key="2">
    <source>
        <dbReference type="Proteomes" id="UP001549291"/>
    </source>
</evidence>
<gene>
    <name evidence="1" type="ORF">ABIF63_003009</name>
</gene>
<keyword evidence="2" id="KW-1185">Reference proteome</keyword>